<dbReference type="GO" id="GO:0006355">
    <property type="term" value="P:regulation of DNA-templated transcription"/>
    <property type="evidence" value="ECO:0007669"/>
    <property type="project" value="InterPro"/>
</dbReference>
<evidence type="ECO:0000313" key="9">
    <source>
        <dbReference type="Proteomes" id="UP000319263"/>
    </source>
</evidence>
<feature type="binding site" evidence="5">
    <location>
        <begin position="288"/>
        <end position="294"/>
    </location>
    <ligand>
        <name>S-adenosyl-L-methionine</name>
        <dbReference type="ChEBI" id="CHEBI:59789"/>
    </ligand>
</feature>
<dbReference type="Gene3D" id="1.10.940.10">
    <property type="entry name" value="NusB-like"/>
    <property type="match status" value="1"/>
</dbReference>
<dbReference type="GO" id="GO:0008173">
    <property type="term" value="F:RNA methyltransferase activity"/>
    <property type="evidence" value="ECO:0007669"/>
    <property type="project" value="InterPro"/>
</dbReference>
<reference evidence="8 9" key="1">
    <citation type="submission" date="2019-07" db="EMBL/GenBank/DDBJ databases">
        <title>Microlunatus dokdonensis sp. nov. isolated from the rhizospheric soil of the wild plant Elymus tsukushiensis.</title>
        <authorList>
            <person name="Ghim S.-Y."/>
            <person name="Hwang Y.-J."/>
            <person name="Son J.-S."/>
            <person name="Shin J.-H."/>
        </authorList>
    </citation>
    <scope>NUCLEOTIDE SEQUENCE [LARGE SCALE GENOMIC DNA]</scope>
    <source>
        <strain evidence="8 9">KUDC0627</strain>
    </source>
</reference>
<accession>A0A516Q0N2</accession>
<dbReference type="PROSITE" id="PS51686">
    <property type="entry name" value="SAM_MT_RSMB_NOP"/>
    <property type="match status" value="1"/>
</dbReference>
<proteinExistence type="inferred from homology"/>
<dbReference type="InterPro" id="IPR035926">
    <property type="entry name" value="NusB-like_sf"/>
</dbReference>
<organism evidence="8 9">
    <name type="scientific">Microlunatus elymi</name>
    <dbReference type="NCBI Taxonomy" id="2596828"/>
    <lineage>
        <taxon>Bacteria</taxon>
        <taxon>Bacillati</taxon>
        <taxon>Actinomycetota</taxon>
        <taxon>Actinomycetes</taxon>
        <taxon>Propionibacteriales</taxon>
        <taxon>Propionibacteriaceae</taxon>
        <taxon>Microlunatus</taxon>
    </lineage>
</organism>
<gene>
    <name evidence="8" type="ORF">FOE78_13350</name>
</gene>
<evidence type="ECO:0000256" key="2">
    <source>
        <dbReference type="ARBA" id="ARBA00022679"/>
    </source>
</evidence>
<dbReference type="PANTHER" id="PTHR22807:SF53">
    <property type="entry name" value="RIBOSOMAL RNA SMALL SUBUNIT METHYLTRANSFERASE B-RELATED"/>
    <property type="match status" value="1"/>
</dbReference>
<dbReference type="InterPro" id="IPR049560">
    <property type="entry name" value="MeTrfase_RsmB-F_NOP2_cat"/>
</dbReference>
<keyword evidence="2 5" id="KW-0808">Transferase</keyword>
<feature type="binding site" evidence="5">
    <location>
        <position position="341"/>
    </location>
    <ligand>
        <name>S-adenosyl-L-methionine</name>
        <dbReference type="ChEBI" id="CHEBI:59789"/>
    </ligand>
</feature>
<dbReference type="InterPro" id="IPR006027">
    <property type="entry name" value="NusB_RsmB_TIM44"/>
</dbReference>
<evidence type="ECO:0000256" key="1">
    <source>
        <dbReference type="ARBA" id="ARBA00022603"/>
    </source>
</evidence>
<dbReference type="GO" id="GO:0001510">
    <property type="term" value="P:RNA methylation"/>
    <property type="evidence" value="ECO:0007669"/>
    <property type="project" value="InterPro"/>
</dbReference>
<feature type="binding site" evidence="5">
    <location>
        <position position="358"/>
    </location>
    <ligand>
        <name>S-adenosyl-L-methionine</name>
        <dbReference type="ChEBI" id="CHEBI:59789"/>
    </ligand>
</feature>
<sequence>MSPDKSAAPRDGGNGRGKLGSRGRGRQSRPRGADPARLLAFDALRAVHAEDAYANLILAELLRQRQMPARDAAFATELFSGTCRMQGSYDAIIERAGGRKLNSLQPAVLDLLRLGTHQLLAMRVADHAAVSATVELAAATVGRRVTGLINAILRKISADDYGGWVTKISNGWPAPDALALRTAHPRWIVDAYADLLPQTELEPALRANNVQPVSSLVIRPGLATVQELLDAGARPGRHSPYAAQWTGDPALLPAVAEGRAGVQDEGSQLVALALARAEAADGPWLDLCAGPGGKSALLAGLAREHGAAFLAGEIAAHRARLVAAALRAYPQSDERLVITADGTRPAWRPGSFARVIADVPCSGLGALRRRPESRWRRDADAVDQLHPLQKSLLHNAIAALRPGGVVAYVTCSPHRLETEAVVTEVLSEHDDLDLLDAPALLPEVEDAAVGRFIQLWPHRHGTDAMFAALLRVSG</sequence>
<evidence type="ECO:0000259" key="7">
    <source>
        <dbReference type="PROSITE" id="PS51686"/>
    </source>
</evidence>
<dbReference type="PANTHER" id="PTHR22807">
    <property type="entry name" value="NOP2 YEAST -RELATED NOL1/NOP2/FMU SUN DOMAIN-CONTAINING"/>
    <property type="match status" value="1"/>
</dbReference>
<dbReference type="OrthoDB" id="9810297at2"/>
<evidence type="ECO:0000313" key="8">
    <source>
        <dbReference type="EMBL" id="QDP96761.1"/>
    </source>
</evidence>
<keyword evidence="3 5" id="KW-0949">S-adenosyl-L-methionine</keyword>
<dbReference type="SUPFAM" id="SSF53335">
    <property type="entry name" value="S-adenosyl-L-methionine-dependent methyltransferases"/>
    <property type="match status" value="1"/>
</dbReference>
<keyword evidence="9" id="KW-1185">Reference proteome</keyword>
<dbReference type="InterPro" id="IPR023267">
    <property type="entry name" value="RCMT"/>
</dbReference>
<keyword evidence="1 5" id="KW-0489">Methyltransferase</keyword>
<dbReference type="Proteomes" id="UP000319263">
    <property type="component" value="Chromosome"/>
</dbReference>
<feature type="compositionally biased region" description="Basic residues" evidence="6">
    <location>
        <begin position="19"/>
        <end position="29"/>
    </location>
</feature>
<comment type="similarity">
    <text evidence="5">Belongs to the class I-like SAM-binding methyltransferase superfamily. RsmB/NOP family.</text>
</comment>
<feature type="binding site" evidence="5">
    <location>
        <position position="313"/>
    </location>
    <ligand>
        <name>S-adenosyl-L-methionine</name>
        <dbReference type="ChEBI" id="CHEBI:59789"/>
    </ligand>
</feature>
<dbReference type="InterPro" id="IPR001678">
    <property type="entry name" value="MeTrfase_RsmB-F_NOP2_dom"/>
</dbReference>
<dbReference type="SUPFAM" id="SSF48013">
    <property type="entry name" value="NusB-like"/>
    <property type="match status" value="1"/>
</dbReference>
<dbReference type="EMBL" id="CP041692">
    <property type="protein sequence ID" value="QDP96761.1"/>
    <property type="molecule type" value="Genomic_DNA"/>
</dbReference>
<dbReference type="PRINTS" id="PR02008">
    <property type="entry name" value="RCMTFAMILY"/>
</dbReference>
<dbReference type="Gene3D" id="3.40.50.150">
    <property type="entry name" value="Vaccinia Virus protein VP39"/>
    <property type="match status" value="1"/>
</dbReference>
<dbReference type="Pfam" id="PF01029">
    <property type="entry name" value="NusB"/>
    <property type="match status" value="1"/>
</dbReference>
<keyword evidence="4 5" id="KW-0694">RNA-binding</keyword>
<feature type="domain" description="SAM-dependent MTase RsmB/NOP-type" evidence="7">
    <location>
        <begin position="188"/>
        <end position="473"/>
    </location>
</feature>
<dbReference type="CDD" id="cd02440">
    <property type="entry name" value="AdoMet_MTases"/>
    <property type="match status" value="1"/>
</dbReference>
<evidence type="ECO:0000256" key="3">
    <source>
        <dbReference type="ARBA" id="ARBA00022691"/>
    </source>
</evidence>
<dbReference type="GO" id="GO:0003723">
    <property type="term" value="F:RNA binding"/>
    <property type="evidence" value="ECO:0007669"/>
    <property type="project" value="UniProtKB-UniRule"/>
</dbReference>
<feature type="region of interest" description="Disordered" evidence="6">
    <location>
        <begin position="1"/>
        <end position="32"/>
    </location>
</feature>
<dbReference type="AlphaFoldDB" id="A0A516Q0N2"/>
<dbReference type="RefSeq" id="WP_143986723.1">
    <property type="nucleotide sequence ID" value="NZ_CP041692.1"/>
</dbReference>
<protein>
    <submittedName>
        <fullName evidence="8">RsmB/NOP family class I SAM-dependent RNA methyltransferase</fullName>
    </submittedName>
</protein>
<dbReference type="Pfam" id="PF01189">
    <property type="entry name" value="Methyltr_RsmB-F"/>
    <property type="match status" value="1"/>
</dbReference>
<evidence type="ECO:0000256" key="6">
    <source>
        <dbReference type="SAM" id="MobiDB-lite"/>
    </source>
</evidence>
<dbReference type="InterPro" id="IPR029063">
    <property type="entry name" value="SAM-dependent_MTases_sf"/>
</dbReference>
<evidence type="ECO:0000256" key="5">
    <source>
        <dbReference type="PROSITE-ProRule" id="PRU01023"/>
    </source>
</evidence>
<evidence type="ECO:0000256" key="4">
    <source>
        <dbReference type="ARBA" id="ARBA00022884"/>
    </source>
</evidence>
<feature type="active site" description="Nucleophile" evidence="5">
    <location>
        <position position="411"/>
    </location>
</feature>
<dbReference type="KEGG" id="mik:FOE78_13350"/>
<name>A0A516Q0N2_9ACTN</name>